<evidence type="ECO:0000256" key="1">
    <source>
        <dbReference type="SAM" id="MobiDB-lite"/>
    </source>
</evidence>
<gene>
    <name evidence="2" type="ORF">SCF082_LOCUS33703</name>
</gene>
<proteinExistence type="predicted"/>
<dbReference type="EMBL" id="CAXAMM010030169">
    <property type="protein sequence ID" value="CAK9066069.1"/>
    <property type="molecule type" value="Genomic_DNA"/>
</dbReference>
<name>A0ABP0NUD1_9DINO</name>
<sequence>MKQAADECSCACCERLAHQYSELSEELVALRTCLQATEQIRAEQFLAQLHRQRFEKLLQRCPCNFDASLEEAMQAPGMSLQVDVSQMEVVQPEVQAVAVQADEGLVGAKTEPEETQCEELKEAETEIVTETKETQECEATDAPETTDAPVEVPQPKLPAEDEETVTTLPKDDDSPVMEDKVEGPKEVPLCSLCGWSIRDISK</sequence>
<evidence type="ECO:0000313" key="2">
    <source>
        <dbReference type="EMBL" id="CAK9066069.1"/>
    </source>
</evidence>
<comment type="caution">
    <text evidence="2">The sequence shown here is derived from an EMBL/GenBank/DDBJ whole genome shotgun (WGS) entry which is preliminary data.</text>
</comment>
<protein>
    <submittedName>
        <fullName evidence="2">Uncharacterized protein</fullName>
    </submittedName>
</protein>
<feature type="compositionally biased region" description="Basic and acidic residues" evidence="1">
    <location>
        <begin position="169"/>
        <end position="183"/>
    </location>
</feature>
<reference evidence="2 3" key="1">
    <citation type="submission" date="2024-02" db="EMBL/GenBank/DDBJ databases">
        <authorList>
            <person name="Chen Y."/>
            <person name="Shah S."/>
            <person name="Dougan E. K."/>
            <person name="Thang M."/>
            <person name="Chan C."/>
        </authorList>
    </citation>
    <scope>NUCLEOTIDE SEQUENCE [LARGE SCALE GENOMIC DNA]</scope>
</reference>
<accession>A0ABP0NUD1</accession>
<evidence type="ECO:0000313" key="3">
    <source>
        <dbReference type="Proteomes" id="UP001642464"/>
    </source>
</evidence>
<organism evidence="2 3">
    <name type="scientific">Durusdinium trenchii</name>
    <dbReference type="NCBI Taxonomy" id="1381693"/>
    <lineage>
        <taxon>Eukaryota</taxon>
        <taxon>Sar</taxon>
        <taxon>Alveolata</taxon>
        <taxon>Dinophyceae</taxon>
        <taxon>Suessiales</taxon>
        <taxon>Symbiodiniaceae</taxon>
        <taxon>Durusdinium</taxon>
    </lineage>
</organism>
<feature type="region of interest" description="Disordered" evidence="1">
    <location>
        <begin position="132"/>
        <end position="183"/>
    </location>
</feature>
<dbReference type="Proteomes" id="UP001642464">
    <property type="component" value="Unassembled WGS sequence"/>
</dbReference>
<keyword evidence="3" id="KW-1185">Reference proteome</keyword>